<dbReference type="Pfam" id="PF04263">
    <property type="entry name" value="TPK_catalytic"/>
    <property type="match status" value="1"/>
</dbReference>
<gene>
    <name evidence="6" type="ORF">DQG23_25380</name>
</gene>
<evidence type="ECO:0000259" key="5">
    <source>
        <dbReference type="Pfam" id="PF04263"/>
    </source>
</evidence>
<keyword evidence="3 6" id="KW-0418">Kinase</keyword>
<evidence type="ECO:0000313" key="7">
    <source>
        <dbReference type="Proteomes" id="UP000250369"/>
    </source>
</evidence>
<keyword evidence="7" id="KW-1185">Reference proteome</keyword>
<dbReference type="InterPro" id="IPR007371">
    <property type="entry name" value="TPK_catalytic"/>
</dbReference>
<dbReference type="AlphaFoldDB" id="A0A329MFB6"/>
<dbReference type="Proteomes" id="UP000250369">
    <property type="component" value="Unassembled WGS sequence"/>
</dbReference>
<dbReference type="GO" id="GO:0016301">
    <property type="term" value="F:kinase activity"/>
    <property type="evidence" value="ECO:0007669"/>
    <property type="project" value="UniProtKB-KW"/>
</dbReference>
<accession>A0A329MFB6</accession>
<evidence type="ECO:0000256" key="1">
    <source>
        <dbReference type="ARBA" id="ARBA00022679"/>
    </source>
</evidence>
<keyword evidence="2" id="KW-0547">Nucleotide-binding</keyword>
<evidence type="ECO:0000256" key="4">
    <source>
        <dbReference type="ARBA" id="ARBA00022840"/>
    </source>
</evidence>
<dbReference type="InterPro" id="IPR036759">
    <property type="entry name" value="TPK_catalytic_sf"/>
</dbReference>
<evidence type="ECO:0000313" key="6">
    <source>
        <dbReference type="EMBL" id="RAV18634.1"/>
    </source>
</evidence>
<dbReference type="GO" id="GO:0009229">
    <property type="term" value="P:thiamine diphosphate biosynthetic process"/>
    <property type="evidence" value="ECO:0007669"/>
    <property type="project" value="InterPro"/>
</dbReference>
<evidence type="ECO:0000256" key="2">
    <source>
        <dbReference type="ARBA" id="ARBA00022741"/>
    </source>
</evidence>
<protein>
    <submittedName>
        <fullName evidence="6">Thiamine pyrophosphokinase</fullName>
    </submittedName>
</protein>
<dbReference type="NCBIfam" id="NF040608">
    <property type="entry name" value="division_SteA"/>
    <property type="match status" value="1"/>
</dbReference>
<name>A0A329MFB6_9BACL</name>
<dbReference type="Gene3D" id="3.40.50.10240">
    <property type="entry name" value="Thiamin pyrophosphokinase, catalytic domain"/>
    <property type="match status" value="1"/>
</dbReference>
<keyword evidence="4" id="KW-0067">ATP-binding</keyword>
<dbReference type="OrthoDB" id="9804377at2"/>
<dbReference type="GO" id="GO:0004788">
    <property type="term" value="F:thiamine diphosphokinase activity"/>
    <property type="evidence" value="ECO:0007669"/>
    <property type="project" value="InterPro"/>
</dbReference>
<feature type="domain" description="Thiamin pyrophosphokinase catalytic" evidence="5">
    <location>
        <begin position="200"/>
        <end position="235"/>
    </location>
</feature>
<dbReference type="RefSeq" id="WP_113033823.1">
    <property type="nucleotide sequence ID" value="NZ_QMFB01000016.1"/>
</dbReference>
<dbReference type="EMBL" id="QMFB01000016">
    <property type="protein sequence ID" value="RAV18634.1"/>
    <property type="molecule type" value="Genomic_DNA"/>
</dbReference>
<dbReference type="GO" id="GO:0005524">
    <property type="term" value="F:ATP binding"/>
    <property type="evidence" value="ECO:0007669"/>
    <property type="project" value="UniProtKB-KW"/>
</dbReference>
<evidence type="ECO:0000256" key="3">
    <source>
        <dbReference type="ARBA" id="ARBA00022777"/>
    </source>
</evidence>
<comment type="caution">
    <text evidence="6">The sequence shown here is derived from an EMBL/GenBank/DDBJ whole genome shotgun (WGS) entry which is preliminary data.</text>
</comment>
<proteinExistence type="predicted"/>
<reference evidence="6 7" key="1">
    <citation type="journal article" date="2009" name="Int. J. Syst. Evol. Microbiol.">
        <title>Paenibacillus contaminans sp. nov., isolated from a contaminated laboratory plate.</title>
        <authorList>
            <person name="Chou J.H."/>
            <person name="Lee J.H."/>
            <person name="Lin M.C."/>
            <person name="Chang P.S."/>
            <person name="Arun A.B."/>
            <person name="Young C.C."/>
            <person name="Chen W.M."/>
        </authorList>
    </citation>
    <scope>NUCLEOTIDE SEQUENCE [LARGE SCALE GENOMIC DNA]</scope>
    <source>
        <strain evidence="6 7">CKOBP-6</strain>
    </source>
</reference>
<organism evidence="6 7">
    <name type="scientific">Paenibacillus contaminans</name>
    <dbReference type="NCBI Taxonomy" id="450362"/>
    <lineage>
        <taxon>Bacteria</taxon>
        <taxon>Bacillati</taxon>
        <taxon>Bacillota</taxon>
        <taxon>Bacilli</taxon>
        <taxon>Bacillales</taxon>
        <taxon>Paenibacillaceae</taxon>
        <taxon>Paenibacillus</taxon>
    </lineage>
</organism>
<keyword evidence="1" id="KW-0808">Transferase</keyword>
<sequence length="348" mass="37446">MAVLNRLRSTFPLSGVVRAGKLTKELLRRCSANEVLVISHRDLDESAATQLMDVRPAAIINTEPSISGAYPVKGALQLLQAGIPLLETSANDFEKFLEGEEAIIESQAIRSGGYVIPCSVVTLERCSRVYERAVGQMDKLLLGFIANTLTYAEIEIAEVVRAHECPPLNVTIANRPVVVVSRGNGALNDLLVIAEFIRERKPVLIGVDGGADILRKAGFSPDLIVGDMDSVSDAALRGGAELVVHAYGSGNAPGLDRLVRLGLYAQAMRTPGTSEDMALLLAYGAEAELIVTVGMHTHMVEYLEKGRCGMGSTLLVRMLLGGRLVDAKGLSKLFKPKRREAICELPFP</sequence>
<dbReference type="InterPro" id="IPR047795">
    <property type="entry name" value="Put_SteA-like"/>
</dbReference>
<dbReference type="SUPFAM" id="SSF63999">
    <property type="entry name" value="Thiamin pyrophosphokinase, catalytic domain"/>
    <property type="match status" value="1"/>
</dbReference>